<keyword evidence="1" id="KW-0001">2Fe-2S</keyword>
<evidence type="ECO:0000313" key="7">
    <source>
        <dbReference type="EMBL" id="UKJ88150.1"/>
    </source>
</evidence>
<dbReference type="InterPro" id="IPR036249">
    <property type="entry name" value="Thioredoxin-like_sf"/>
</dbReference>
<dbReference type="GO" id="GO:0051537">
    <property type="term" value="F:2 iron, 2 sulfur cluster binding"/>
    <property type="evidence" value="ECO:0007669"/>
    <property type="project" value="UniProtKB-KW"/>
</dbReference>
<proteinExistence type="predicted"/>
<dbReference type="GO" id="GO:0046872">
    <property type="term" value="F:metal ion binding"/>
    <property type="evidence" value="ECO:0007669"/>
    <property type="project" value="UniProtKB-KW"/>
</dbReference>
<evidence type="ECO:0000256" key="3">
    <source>
        <dbReference type="ARBA" id="ARBA00023004"/>
    </source>
</evidence>
<name>A0A976M4D2_THEOR</name>
<dbReference type="PANTHER" id="PTHR10293">
    <property type="entry name" value="GLUTAREDOXIN FAMILY MEMBER"/>
    <property type="match status" value="1"/>
</dbReference>
<dbReference type="InterPro" id="IPR033658">
    <property type="entry name" value="GRX_PICOT-like"/>
</dbReference>
<dbReference type="SUPFAM" id="SSF52833">
    <property type="entry name" value="Thioredoxin-like"/>
    <property type="match status" value="1"/>
</dbReference>
<evidence type="ECO:0000256" key="2">
    <source>
        <dbReference type="ARBA" id="ARBA00022723"/>
    </source>
</evidence>
<protein>
    <recommendedName>
        <fullName evidence="6">Glutaredoxin domain-containing protein</fullName>
    </recommendedName>
</protein>
<dbReference type="CDD" id="cd03028">
    <property type="entry name" value="GRX_PICOT_like"/>
    <property type="match status" value="1"/>
</dbReference>
<evidence type="ECO:0000259" key="6">
    <source>
        <dbReference type="Pfam" id="PF00462"/>
    </source>
</evidence>
<accession>A0A976M4D2</accession>
<sequence length="210" mass="24498">MSNIFSFFHNNFVKYLNRNLKNQYSYLSFGITNCIILERINSPIIDDNINKTNLPEYNPINHVKRYCRIKGFLSNLIENRIAHTEEIKEHKDCCNSVEEKAGDIVLTDKALEKIKFEIGTYEVVLFMKGTARKPLCGFSKQALDILKTLKIETIRTVNVLEDQELRNGLKIYSKYPNFPQLYVRGEFVGGLEKMHKMYSDGTLQKFIKEQ</sequence>
<dbReference type="Gene3D" id="3.40.30.10">
    <property type="entry name" value="Glutaredoxin"/>
    <property type="match status" value="1"/>
</dbReference>
<organism evidence="7 8">
    <name type="scientific">Theileria orientalis</name>
    <dbReference type="NCBI Taxonomy" id="68886"/>
    <lineage>
        <taxon>Eukaryota</taxon>
        <taxon>Sar</taxon>
        <taxon>Alveolata</taxon>
        <taxon>Apicomplexa</taxon>
        <taxon>Aconoidasida</taxon>
        <taxon>Piroplasmida</taxon>
        <taxon>Theileriidae</taxon>
        <taxon>Theileria</taxon>
    </lineage>
</organism>
<gene>
    <name evidence="7" type="ORF">MACJ_000593</name>
</gene>
<keyword evidence="3" id="KW-0408">Iron</keyword>
<dbReference type="EMBL" id="CP056065">
    <property type="protein sequence ID" value="UKJ88150.1"/>
    <property type="molecule type" value="Genomic_DNA"/>
</dbReference>
<keyword evidence="4" id="KW-0411">Iron-sulfur</keyword>
<evidence type="ECO:0000256" key="5">
    <source>
        <dbReference type="ARBA" id="ARBA00023284"/>
    </source>
</evidence>
<keyword evidence="5" id="KW-0676">Redox-active center</keyword>
<dbReference type="OrthoDB" id="415696at2759"/>
<feature type="domain" description="Glutaredoxin" evidence="6">
    <location>
        <begin position="123"/>
        <end position="188"/>
    </location>
</feature>
<dbReference type="InterPro" id="IPR002109">
    <property type="entry name" value="Glutaredoxin"/>
</dbReference>
<evidence type="ECO:0000256" key="1">
    <source>
        <dbReference type="ARBA" id="ARBA00022714"/>
    </source>
</evidence>
<dbReference type="Proteomes" id="UP000244803">
    <property type="component" value="Chromosome 1"/>
</dbReference>
<dbReference type="PANTHER" id="PTHR10293:SF72">
    <property type="entry name" value="MONOTHIOL GLUTAREDOXIN-S14, CHLOROPLASTIC"/>
    <property type="match status" value="1"/>
</dbReference>
<keyword evidence="2" id="KW-0479">Metal-binding</keyword>
<dbReference type="InterPro" id="IPR004480">
    <property type="entry name" value="Monothiol_GRX-rel"/>
</dbReference>
<dbReference type="AlphaFoldDB" id="A0A976M4D2"/>
<dbReference type="Pfam" id="PF00462">
    <property type="entry name" value="Glutaredoxin"/>
    <property type="match status" value="1"/>
</dbReference>
<evidence type="ECO:0000313" key="8">
    <source>
        <dbReference type="Proteomes" id="UP000244803"/>
    </source>
</evidence>
<evidence type="ECO:0000256" key="4">
    <source>
        <dbReference type="ARBA" id="ARBA00023014"/>
    </source>
</evidence>
<reference evidence="7" key="1">
    <citation type="submission" date="2022-07" db="EMBL/GenBank/DDBJ databases">
        <title>Evaluation of T. orientalis genome assembly methods using nanopore sequencing and analysis of variation between genomes.</title>
        <authorList>
            <person name="Yam J."/>
            <person name="Micallef M.L."/>
            <person name="Liu M."/>
            <person name="Djordjevic S.P."/>
            <person name="Bogema D.R."/>
            <person name="Jenkins C."/>
        </authorList>
    </citation>
    <scope>NUCLEOTIDE SEQUENCE</scope>
    <source>
        <strain evidence="7">Fish Creek</strain>
    </source>
</reference>